<reference evidence="2 3" key="1">
    <citation type="submission" date="2022-09" db="EMBL/GenBank/DDBJ databases">
        <authorList>
            <person name="Palmer J.M."/>
        </authorList>
    </citation>
    <scope>NUCLEOTIDE SEQUENCE [LARGE SCALE GENOMIC DNA]</scope>
    <source>
        <strain evidence="2 3">DSM 7382</strain>
    </source>
</reference>
<proteinExistence type="predicted"/>
<evidence type="ECO:0000313" key="2">
    <source>
        <dbReference type="EMBL" id="KAK7691140.1"/>
    </source>
</evidence>
<evidence type="ECO:0000256" key="1">
    <source>
        <dbReference type="SAM" id="MobiDB-lite"/>
    </source>
</evidence>
<sequence>MTTSFAENLTYHQRYHEDITQSEISAINEDTRSRQQIIRHALQLIVEKKRFLNNLLLVSRLSSKLLSRIFSYLTCDVSSHPKVPPYQCITFTHVCHRWREIALQTHDLWSYIHLGHPECVALYLERSGQSLLQVTSMRGHRLPSRYPPRKQLHSPSDVESLKLVLGQSHRLRALTLDLPIHAIEEAFVVFRTNLVNAPVLRSITLLNRSLYSRDSGSPDILFARSFPALLRIQVSRYPIVRHPALLQFTALDSLIIRNSSQLSDCPIQRLLHVLRNNPKMRVLEYTDKLYVPCPHSNTVPDEPSSLVNLPSLETLEISASADCINHFLTRCTFPSSTITIFNACHEMYSELTPEDVAVALGTLQSIITHISHRAVPMVGLGLSFDDLEEVDDDEFATPLPLISQLLIETYHFDPSLTATFVGRSCLNKRNQFRFDYPSPLDSSHADILHNLLYNLPLSNVIYLRLDTDLMSPVYDAFTKDVGVAVSSLIERCSISGIQVLELSGYIPLVLPFILDSANHTHSSADPIINTTTQSCRCSPLLSSLHTLIFSRTREKTRPDSLYGPKHLDFGSVFDALQSQGVRRDGTCSRLSVLVLQQCSLELETLYELVDSVSDIVFQRGRFTTNPPSAPYDPPPLHHSPQRSSPAVEESEVLPDADLDRLFTLPGPPTMPEDIPFEGGVGEVCWDAYVAKGRVTFDFRGSSGIQIEHMPPVSGW</sequence>
<feature type="region of interest" description="Disordered" evidence="1">
    <location>
        <begin position="624"/>
        <end position="650"/>
    </location>
</feature>
<protein>
    <recommendedName>
        <fullName evidence="4">F-box domain-containing protein</fullName>
    </recommendedName>
</protein>
<keyword evidence="3" id="KW-1185">Reference proteome</keyword>
<dbReference type="Gene3D" id="1.20.1280.50">
    <property type="match status" value="1"/>
</dbReference>
<accession>A0AAW0GCU9</accession>
<dbReference type="Proteomes" id="UP001385951">
    <property type="component" value="Unassembled WGS sequence"/>
</dbReference>
<organism evidence="2 3">
    <name type="scientific">Cerrena zonata</name>
    <dbReference type="NCBI Taxonomy" id="2478898"/>
    <lineage>
        <taxon>Eukaryota</taxon>
        <taxon>Fungi</taxon>
        <taxon>Dikarya</taxon>
        <taxon>Basidiomycota</taxon>
        <taxon>Agaricomycotina</taxon>
        <taxon>Agaricomycetes</taxon>
        <taxon>Polyporales</taxon>
        <taxon>Cerrenaceae</taxon>
        <taxon>Cerrena</taxon>
    </lineage>
</organism>
<feature type="compositionally biased region" description="Pro residues" evidence="1">
    <location>
        <begin position="627"/>
        <end position="637"/>
    </location>
</feature>
<dbReference type="EMBL" id="JASBNA010000006">
    <property type="protein sequence ID" value="KAK7691140.1"/>
    <property type="molecule type" value="Genomic_DNA"/>
</dbReference>
<evidence type="ECO:0000313" key="3">
    <source>
        <dbReference type="Proteomes" id="UP001385951"/>
    </source>
</evidence>
<evidence type="ECO:0008006" key="4">
    <source>
        <dbReference type="Google" id="ProtNLM"/>
    </source>
</evidence>
<name>A0AAW0GCU9_9APHY</name>
<dbReference type="InterPro" id="IPR036047">
    <property type="entry name" value="F-box-like_dom_sf"/>
</dbReference>
<dbReference type="SUPFAM" id="SSF81383">
    <property type="entry name" value="F-box domain"/>
    <property type="match status" value="1"/>
</dbReference>
<gene>
    <name evidence="2" type="ORF">QCA50_006243</name>
</gene>
<dbReference type="AlphaFoldDB" id="A0AAW0GCU9"/>
<comment type="caution">
    <text evidence="2">The sequence shown here is derived from an EMBL/GenBank/DDBJ whole genome shotgun (WGS) entry which is preliminary data.</text>
</comment>